<gene>
    <name evidence="1" type="ORF">TCMB3V08_LOCUS8944</name>
</gene>
<dbReference type="AlphaFoldDB" id="A0A7R9PB68"/>
<accession>A0A7R9PB68</accession>
<reference evidence="1" key="1">
    <citation type="submission" date="2020-11" db="EMBL/GenBank/DDBJ databases">
        <authorList>
            <person name="Tran Van P."/>
        </authorList>
    </citation>
    <scope>NUCLEOTIDE SEQUENCE</scope>
</reference>
<evidence type="ECO:0000313" key="1">
    <source>
        <dbReference type="EMBL" id="CAD7576374.1"/>
    </source>
</evidence>
<organism evidence="1">
    <name type="scientific">Timema californicum</name>
    <name type="common">California timema</name>
    <name type="synonym">Walking stick</name>
    <dbReference type="NCBI Taxonomy" id="61474"/>
    <lineage>
        <taxon>Eukaryota</taxon>
        <taxon>Metazoa</taxon>
        <taxon>Ecdysozoa</taxon>
        <taxon>Arthropoda</taxon>
        <taxon>Hexapoda</taxon>
        <taxon>Insecta</taxon>
        <taxon>Pterygota</taxon>
        <taxon>Neoptera</taxon>
        <taxon>Polyneoptera</taxon>
        <taxon>Phasmatodea</taxon>
        <taxon>Timematodea</taxon>
        <taxon>Timematoidea</taxon>
        <taxon>Timematidae</taxon>
        <taxon>Timema</taxon>
    </lineage>
</organism>
<sequence>MDIDRAWNLIAGNFPPFSNPVSFRFPQENNNYEHKTKVIHERLSELSDTQLLCSSLGSSQIPNSCVLTLGSCEIPNSCVLTLGSCQIPSSCVLTLGSCQIPNSCVLTLGSCQIPNSCVLTLDSCQIPNSCVLTLGSCQIPNYCVLTLGSCEIPNSCVLTLGSCQIPSSCVLTLGSCEIPNSCVLTLGSCKIPNSCVLTLGSCQIPNSCDLTLGRCQIPNSCVLTLGNCEIPNSCVLTLGSEPAFAWRESGKPFRKNHPQLTRPRFDSRSTRPQQLSFNTTSALVNYATEKSAQTPELRLFTCLMDTIALAEGLFSENVDPHRLQLAKNILMHGFELPDGSSFGYSALTGPTVRGNDITNVQGNAWSLMNSPSPAALPATLPASYLPKAACPLALALFKSSSCAAFTFSGLPPQALSTDACNARP</sequence>
<protein>
    <submittedName>
        <fullName evidence="1">(California timema) hypothetical protein</fullName>
    </submittedName>
</protein>
<proteinExistence type="predicted"/>
<name>A0A7R9PB68_TIMCA</name>
<dbReference type="SUPFAM" id="SSF52047">
    <property type="entry name" value="RNI-like"/>
    <property type="match status" value="1"/>
</dbReference>
<dbReference type="EMBL" id="OE184157">
    <property type="protein sequence ID" value="CAD7576374.1"/>
    <property type="molecule type" value="Genomic_DNA"/>
</dbReference>